<dbReference type="EMBL" id="MFMU01000009">
    <property type="protein sequence ID" value="OGG93349.1"/>
    <property type="molecule type" value="Genomic_DNA"/>
</dbReference>
<protein>
    <submittedName>
        <fullName evidence="2">Uncharacterized protein</fullName>
    </submittedName>
</protein>
<evidence type="ECO:0000313" key="3">
    <source>
        <dbReference type="Proteomes" id="UP000176867"/>
    </source>
</evidence>
<feature type="compositionally biased region" description="Basic and acidic residues" evidence="1">
    <location>
        <begin position="127"/>
        <end position="136"/>
    </location>
</feature>
<proteinExistence type="predicted"/>
<evidence type="ECO:0000313" key="2">
    <source>
        <dbReference type="EMBL" id="OGG93349.1"/>
    </source>
</evidence>
<feature type="region of interest" description="Disordered" evidence="1">
    <location>
        <begin position="127"/>
        <end position="158"/>
    </location>
</feature>
<reference evidence="2 3" key="1">
    <citation type="journal article" date="2016" name="Nat. Commun.">
        <title>Thousands of microbial genomes shed light on interconnected biogeochemical processes in an aquifer system.</title>
        <authorList>
            <person name="Anantharaman K."/>
            <person name="Brown C.T."/>
            <person name="Hug L.A."/>
            <person name="Sharon I."/>
            <person name="Castelle C.J."/>
            <person name="Probst A.J."/>
            <person name="Thomas B.C."/>
            <person name="Singh A."/>
            <person name="Wilkins M.J."/>
            <person name="Karaoz U."/>
            <person name="Brodie E.L."/>
            <person name="Williams K.H."/>
            <person name="Hubbard S.S."/>
            <person name="Banfield J.F."/>
        </authorList>
    </citation>
    <scope>NUCLEOTIDE SEQUENCE [LARGE SCALE GENOMIC DNA]</scope>
</reference>
<evidence type="ECO:0000256" key="1">
    <source>
        <dbReference type="SAM" id="MobiDB-lite"/>
    </source>
</evidence>
<name>A0A1F6G5F5_9BACT</name>
<gene>
    <name evidence="2" type="ORF">A2609_01505</name>
</gene>
<dbReference type="AlphaFoldDB" id="A0A1F6G5F5"/>
<comment type="caution">
    <text evidence="2">The sequence shown here is derived from an EMBL/GenBank/DDBJ whole genome shotgun (WGS) entry which is preliminary data.</text>
</comment>
<dbReference type="Proteomes" id="UP000176867">
    <property type="component" value="Unassembled WGS sequence"/>
</dbReference>
<organism evidence="2 3">
    <name type="scientific">Candidatus Kaiserbacteria bacterium RIFOXYD1_FULL_47_14</name>
    <dbReference type="NCBI Taxonomy" id="1798533"/>
    <lineage>
        <taxon>Bacteria</taxon>
        <taxon>Candidatus Kaiseribacteriota</taxon>
    </lineage>
</organism>
<sequence>MASVRNRKTRARETLDYALGKAKYVSFGQLSVSESNELLRTTLQDVDLRELRGFKLLKDLLVFRPGSTVYGGETSHTLDLKTLELSDTVSFLTRGFEETLPVDMATHVLRLYRWIWNWQMTFKRNESGEETDDKKVASSWGRSAHHHKGSGEVLAVRRPHNHTRADENLIVINFWYEKIPFEERHIITRIEVDDLPLQNFRKHFGVLYAQAAVELIGELRSAYSSTASELRSQLNYIERRTAELERLSGAITYR</sequence>
<accession>A0A1F6G5F5</accession>